<feature type="transmembrane region" description="Helical" evidence="7">
    <location>
        <begin position="108"/>
        <end position="133"/>
    </location>
</feature>
<dbReference type="PANTHER" id="PTHR30086">
    <property type="entry name" value="ARGININE EXPORTER PROTEIN ARGO"/>
    <property type="match status" value="1"/>
</dbReference>
<comment type="caution">
    <text evidence="8">The sequence shown here is derived from an EMBL/GenBank/DDBJ whole genome shotgun (WGS) entry which is preliminary data.</text>
</comment>
<organism evidence="8 9">
    <name type="scientific">Izhakiella australiensis</name>
    <dbReference type="NCBI Taxonomy" id="1926881"/>
    <lineage>
        <taxon>Bacteria</taxon>
        <taxon>Pseudomonadati</taxon>
        <taxon>Pseudomonadota</taxon>
        <taxon>Gammaproteobacteria</taxon>
        <taxon>Enterobacterales</taxon>
        <taxon>Erwiniaceae</taxon>
        <taxon>Izhakiella</taxon>
    </lineage>
</organism>
<sequence length="204" mass="21932">MTGEFLITSCIVVISPGSGALYTIATGLTHGVKNSIIAAVGCTLGIIPHIAAAITGLAAIFHSSTLAFSLIKWAGAAWLLYMAWRTLRESGALQLTRPDHRRTPGRTIAHAVLINLLNPKLSLFFLAFLPQFISSHAATPLRDMLILSGIFMLITLLVFIFYGAFAALVRDYVLSRPAVITGLRCCFAGGFTALAVRLIFTQRA</sequence>
<evidence type="ECO:0000256" key="2">
    <source>
        <dbReference type="ARBA" id="ARBA00007928"/>
    </source>
</evidence>
<name>A0A1S8YL39_9GAMM</name>
<feature type="transmembrane region" description="Helical" evidence="7">
    <location>
        <begin position="145"/>
        <end position="169"/>
    </location>
</feature>
<evidence type="ECO:0000256" key="6">
    <source>
        <dbReference type="ARBA" id="ARBA00023136"/>
    </source>
</evidence>
<keyword evidence="4 7" id="KW-0812">Transmembrane</keyword>
<accession>A0A1S8YL39</accession>
<comment type="similarity">
    <text evidence="2">Belongs to the Rht family.</text>
</comment>
<feature type="transmembrane region" description="Helical" evidence="7">
    <location>
        <begin position="66"/>
        <end position="87"/>
    </location>
</feature>
<dbReference type="AlphaFoldDB" id="A0A1S8YL39"/>
<feature type="transmembrane region" description="Helical" evidence="7">
    <location>
        <begin position="6"/>
        <end position="24"/>
    </location>
</feature>
<dbReference type="PANTHER" id="PTHR30086:SF14">
    <property type="entry name" value="HOMOSERINE_HOMOSERINE LACTONE EFFLUX PROTEIN"/>
    <property type="match status" value="1"/>
</dbReference>
<keyword evidence="9" id="KW-1185">Reference proteome</keyword>
<gene>
    <name evidence="8" type="ORF">BTJ39_13775</name>
</gene>
<feature type="transmembrane region" description="Helical" evidence="7">
    <location>
        <begin position="36"/>
        <end position="60"/>
    </location>
</feature>
<evidence type="ECO:0000313" key="8">
    <source>
        <dbReference type="EMBL" id="OON39456.1"/>
    </source>
</evidence>
<evidence type="ECO:0000256" key="4">
    <source>
        <dbReference type="ARBA" id="ARBA00022692"/>
    </source>
</evidence>
<comment type="subcellular location">
    <subcellularLocation>
        <location evidence="1">Cell membrane</location>
        <topology evidence="1">Multi-pass membrane protein</topology>
    </subcellularLocation>
</comment>
<reference evidence="8 9" key="1">
    <citation type="submission" date="2016-12" db="EMBL/GenBank/DDBJ databases">
        <title>Izhakiella australiana sp. nov. of genus Izhakiella isolated from Australian desert.</title>
        <authorList>
            <person name="Ji M."/>
        </authorList>
    </citation>
    <scope>NUCLEOTIDE SEQUENCE [LARGE SCALE GENOMIC DNA]</scope>
    <source>
        <strain evidence="8 9">D4N98</strain>
    </source>
</reference>
<evidence type="ECO:0000256" key="3">
    <source>
        <dbReference type="ARBA" id="ARBA00022475"/>
    </source>
</evidence>
<evidence type="ECO:0000256" key="1">
    <source>
        <dbReference type="ARBA" id="ARBA00004651"/>
    </source>
</evidence>
<keyword evidence="5 7" id="KW-1133">Transmembrane helix</keyword>
<dbReference type="EMBL" id="MRUL01000009">
    <property type="protein sequence ID" value="OON39456.1"/>
    <property type="molecule type" value="Genomic_DNA"/>
</dbReference>
<evidence type="ECO:0000256" key="7">
    <source>
        <dbReference type="SAM" id="Phobius"/>
    </source>
</evidence>
<keyword evidence="6 7" id="KW-0472">Membrane</keyword>
<dbReference type="GO" id="GO:0005886">
    <property type="term" value="C:plasma membrane"/>
    <property type="evidence" value="ECO:0007669"/>
    <property type="project" value="UniProtKB-SubCell"/>
</dbReference>
<dbReference type="Proteomes" id="UP000190667">
    <property type="component" value="Unassembled WGS sequence"/>
</dbReference>
<feature type="transmembrane region" description="Helical" evidence="7">
    <location>
        <begin position="181"/>
        <end position="200"/>
    </location>
</feature>
<dbReference type="GO" id="GO:0042970">
    <property type="term" value="F:homoserine transmembrane transporter activity"/>
    <property type="evidence" value="ECO:0007669"/>
    <property type="project" value="TreeGrafter"/>
</dbReference>
<dbReference type="InterPro" id="IPR001123">
    <property type="entry name" value="LeuE-type"/>
</dbReference>
<dbReference type="Pfam" id="PF01810">
    <property type="entry name" value="LysE"/>
    <property type="match status" value="1"/>
</dbReference>
<evidence type="ECO:0000313" key="9">
    <source>
        <dbReference type="Proteomes" id="UP000190667"/>
    </source>
</evidence>
<protein>
    <submittedName>
        <fullName evidence="8">Lysine transporter LysE</fullName>
    </submittedName>
</protein>
<keyword evidence="3" id="KW-1003">Cell membrane</keyword>
<dbReference type="STRING" id="1926881.BTJ39_13775"/>
<proteinExistence type="inferred from homology"/>
<evidence type="ECO:0000256" key="5">
    <source>
        <dbReference type="ARBA" id="ARBA00022989"/>
    </source>
</evidence>
<dbReference type="PIRSF" id="PIRSF006324">
    <property type="entry name" value="LeuE"/>
    <property type="match status" value="1"/>
</dbReference>